<evidence type="ECO:0000313" key="1">
    <source>
        <dbReference type="EMBL" id="PIM79198.1"/>
    </source>
</evidence>
<dbReference type="RefSeq" id="WP_099957967.1">
    <property type="nucleotide sequence ID" value="NZ_PEQY01000001.1"/>
</dbReference>
<organism evidence="1 2">
    <name type="scientific">Fusobacterium pseudoperiodonticum</name>
    <dbReference type="NCBI Taxonomy" id="2663009"/>
    <lineage>
        <taxon>Bacteria</taxon>
        <taxon>Fusobacteriati</taxon>
        <taxon>Fusobacteriota</taxon>
        <taxon>Fusobacteriia</taxon>
        <taxon>Fusobacteriales</taxon>
        <taxon>Fusobacteriaceae</taxon>
        <taxon>Fusobacterium</taxon>
    </lineage>
</organism>
<gene>
    <name evidence="1" type="ORF">CTM71_01405</name>
</gene>
<dbReference type="Pfam" id="PF14281">
    <property type="entry name" value="PDDEXK_4"/>
    <property type="match status" value="1"/>
</dbReference>
<proteinExistence type="predicted"/>
<dbReference type="InterPro" id="IPR029470">
    <property type="entry name" value="PDDEXK_4"/>
</dbReference>
<comment type="caution">
    <text evidence="1">The sequence shown here is derived from an EMBL/GenBank/DDBJ whole genome shotgun (WGS) entry which is preliminary data.</text>
</comment>
<evidence type="ECO:0008006" key="3">
    <source>
        <dbReference type="Google" id="ProtNLM"/>
    </source>
</evidence>
<dbReference type="EMBL" id="PEQY01000001">
    <property type="protein sequence ID" value="PIM79198.1"/>
    <property type="molecule type" value="Genomic_DNA"/>
</dbReference>
<dbReference type="GeneID" id="93327128"/>
<name>A0A2G9EE76_9FUSO</name>
<dbReference type="AlphaFoldDB" id="A0A2G9EE76"/>
<evidence type="ECO:0000313" key="2">
    <source>
        <dbReference type="Proteomes" id="UP000229011"/>
    </source>
</evidence>
<reference evidence="1 2" key="1">
    <citation type="submission" date="2017-11" db="EMBL/GenBank/DDBJ databases">
        <title>Genome sequencing of Fusobacterium periodonticum KCOM 1259.</title>
        <authorList>
            <person name="Kook J.-K."/>
            <person name="Park S.-N."/>
            <person name="Lim Y.K."/>
        </authorList>
    </citation>
    <scope>NUCLEOTIDE SEQUENCE [LARGE SCALE GENOMIC DNA]</scope>
    <source>
        <strain evidence="1 2">KCOM 1259</strain>
    </source>
</reference>
<sequence>MENYKIFFEKLNLINKKYNLINSQKEDFNIFSILRNEYDEVNLHSKFIVELLKNKNYGKKFIEIFLEKLEIQVFNYENINIFSEYSKGINGRIDILLEFSKDKEKKAIIIENKIYAEDQIGQLNRYYCSMINKNYSNDELEIVYLTLDGSEPTEESTEGLAKEVKEKIITISYKENIVEWLNDCIKEVAEVPIIRETLVQYRSLLKKITGKENKEMIKEIEKLVLSNNEYLKMLYKIDYTLLREIRIDLQFKFWEKLEEKLNEIAIKRKMKLENNLEYPNLHYSIDLVKNYPKKKFFGLMYFIKDIENRGKLYLRIEVEERIYYGFRIITNNGESNFNMIDDYLEKEFKELNFGRTDWWLGFKYISNFENINEFIDFKYFNENLAILLNNDKKLEKLVNHISEDIENTLDYLKLS</sequence>
<dbReference type="Proteomes" id="UP000229011">
    <property type="component" value="Unassembled WGS sequence"/>
</dbReference>
<protein>
    <recommendedName>
        <fullName evidence="3">PD-(D/E)XK nuclease family protein</fullName>
    </recommendedName>
</protein>
<accession>A0A2G9EE76</accession>